<dbReference type="eggNOG" id="ENOG5030IWU">
    <property type="taxonomic scope" value="Bacteria"/>
</dbReference>
<keyword evidence="1" id="KW-0732">Signal</keyword>
<evidence type="ECO:0000259" key="2">
    <source>
        <dbReference type="Pfam" id="PF13709"/>
    </source>
</evidence>
<dbReference type="EMBL" id="CP011454">
    <property type="protein sequence ID" value="AMW05865.1"/>
    <property type="molecule type" value="Genomic_DNA"/>
</dbReference>
<reference evidence="3 4" key="1">
    <citation type="journal article" date="2014" name="Proc. Natl. Acad. Sci. U.S.A.">
        <title>Functional type 2 photosynthetic reaction centers found in the rare bacterial phylum Gemmatimonadetes.</title>
        <authorList>
            <person name="Zeng Y."/>
            <person name="Feng F."/>
            <person name="Medova H."/>
            <person name="Dean J."/>
            <person name="Koblizek M."/>
        </authorList>
    </citation>
    <scope>NUCLEOTIDE SEQUENCE [LARGE SCALE GENOMIC DNA]</scope>
    <source>
        <strain evidence="3 4">AP64</strain>
    </source>
</reference>
<feature type="chain" id="PRO_5007507005" description="DUF4159 domain-containing protein" evidence="1">
    <location>
        <begin position="22"/>
        <end position="258"/>
    </location>
</feature>
<evidence type="ECO:0000313" key="4">
    <source>
        <dbReference type="Proteomes" id="UP000076404"/>
    </source>
</evidence>
<gene>
    <name evidence="3" type="ORF">GEMMAAP_15835</name>
</gene>
<name>A0A143BMR5_9BACT</name>
<dbReference type="AlphaFoldDB" id="A0A143BMR5"/>
<evidence type="ECO:0000256" key="1">
    <source>
        <dbReference type="SAM" id="SignalP"/>
    </source>
</evidence>
<sequence length="258" mass="29655">MRRWRGVVLALVLLATGTVLPADAGAQRRRGAPEFEPNVPYDGRFTWVRVKYIMPDFSSSSGFRGGRDLPWSHDYPRGERNFTKIVSTLSTARVRTGASNILTLDDAQLGKYPVAYMAEPGFWRPNDKEVLGLRNYLAKGGFIIFDDFAGQHWLNFESQMKRVLPNVRAVPLDLSHPIFDSFYKIRSLDYTHPYYGLKAVFYGFFEDNDPRKRLLAIANYNNDLSEMWEFSDEGFFPVDMSNEAYKLGVNYVIYALTR</sequence>
<dbReference type="InterPro" id="IPR025297">
    <property type="entry name" value="DUF4159"/>
</dbReference>
<dbReference type="STRING" id="1379270.GEMMAAP_15835"/>
<organism evidence="3 4">
    <name type="scientific">Gemmatimonas phototrophica</name>
    <dbReference type="NCBI Taxonomy" id="1379270"/>
    <lineage>
        <taxon>Bacteria</taxon>
        <taxon>Pseudomonadati</taxon>
        <taxon>Gemmatimonadota</taxon>
        <taxon>Gemmatimonadia</taxon>
        <taxon>Gemmatimonadales</taxon>
        <taxon>Gemmatimonadaceae</taxon>
        <taxon>Gemmatimonas</taxon>
    </lineage>
</organism>
<dbReference type="RefSeq" id="WP_026848416.1">
    <property type="nucleotide sequence ID" value="NZ_CP011454.1"/>
</dbReference>
<reference evidence="3 4" key="2">
    <citation type="journal article" date="2016" name="Environ. Microbiol. Rep.">
        <title>Metagenomic evidence for the presence of phototrophic Gemmatimonadetes bacteria in diverse environments.</title>
        <authorList>
            <person name="Zeng Y."/>
            <person name="Baumbach J."/>
            <person name="Barbosa E.G."/>
            <person name="Azevedo V."/>
            <person name="Zhang C."/>
            <person name="Koblizek M."/>
        </authorList>
    </citation>
    <scope>NUCLEOTIDE SEQUENCE [LARGE SCALE GENOMIC DNA]</scope>
    <source>
        <strain evidence="3 4">AP64</strain>
    </source>
</reference>
<feature type="signal peptide" evidence="1">
    <location>
        <begin position="1"/>
        <end position="21"/>
    </location>
</feature>
<dbReference type="Proteomes" id="UP000076404">
    <property type="component" value="Chromosome"/>
</dbReference>
<dbReference type="OrthoDB" id="9773014at2"/>
<dbReference type="Pfam" id="PF13709">
    <property type="entry name" value="DUF4159"/>
    <property type="match status" value="1"/>
</dbReference>
<accession>A0A143BMR5</accession>
<keyword evidence="4" id="KW-1185">Reference proteome</keyword>
<dbReference type="Gene3D" id="3.40.50.12140">
    <property type="entry name" value="Domain of unknown function DUF4159"/>
    <property type="match status" value="1"/>
</dbReference>
<proteinExistence type="predicted"/>
<dbReference type="KEGG" id="gph:GEMMAAP_15835"/>
<feature type="domain" description="DUF4159" evidence="2">
    <location>
        <begin position="70"/>
        <end position="256"/>
    </location>
</feature>
<protein>
    <recommendedName>
        <fullName evidence="2">DUF4159 domain-containing protein</fullName>
    </recommendedName>
</protein>
<evidence type="ECO:0000313" key="3">
    <source>
        <dbReference type="EMBL" id="AMW05865.1"/>
    </source>
</evidence>